<dbReference type="Proteomes" id="UP000451565">
    <property type="component" value="Unassembled WGS sequence"/>
</dbReference>
<accession>A0A843YRE2</accession>
<dbReference type="RefSeq" id="WP_153235740.1">
    <property type="nucleotide sequence ID" value="NZ_WINI01000008.1"/>
</dbReference>
<organism evidence="1 2">
    <name type="scientific">Glaciimonas soli</name>
    <dbReference type="NCBI Taxonomy" id="2590999"/>
    <lineage>
        <taxon>Bacteria</taxon>
        <taxon>Pseudomonadati</taxon>
        <taxon>Pseudomonadota</taxon>
        <taxon>Betaproteobacteria</taxon>
        <taxon>Burkholderiales</taxon>
        <taxon>Oxalobacteraceae</taxon>
        <taxon>Glaciimonas</taxon>
    </lineage>
</organism>
<reference evidence="1 2" key="1">
    <citation type="submission" date="2019-10" db="EMBL/GenBank/DDBJ databases">
        <title>Glaciimonas soli sp. nov., a psychrophilic bacterium isolated from the forest soil of a high elevation mountain in Taiwan.</title>
        <authorList>
            <person name="Wang L.-T."/>
            <person name="Shieh W.Y."/>
        </authorList>
    </citation>
    <scope>NUCLEOTIDE SEQUENCE [LARGE SCALE GENOMIC DNA]</scope>
    <source>
        <strain evidence="1 2">GS1</strain>
    </source>
</reference>
<dbReference type="OrthoDB" id="8719625at2"/>
<keyword evidence="2" id="KW-1185">Reference proteome</keyword>
<gene>
    <name evidence="1" type="ORF">GEV47_15675</name>
</gene>
<dbReference type="AlphaFoldDB" id="A0A843YRE2"/>
<comment type="caution">
    <text evidence="1">The sequence shown here is derived from an EMBL/GenBank/DDBJ whole genome shotgun (WGS) entry which is preliminary data.</text>
</comment>
<name>A0A843YRE2_9BURK</name>
<protein>
    <recommendedName>
        <fullName evidence="3">Lipoprotein</fullName>
    </recommendedName>
</protein>
<proteinExistence type="predicted"/>
<evidence type="ECO:0000313" key="1">
    <source>
        <dbReference type="EMBL" id="MQR02115.1"/>
    </source>
</evidence>
<evidence type="ECO:0000313" key="2">
    <source>
        <dbReference type="Proteomes" id="UP000451565"/>
    </source>
</evidence>
<dbReference type="PROSITE" id="PS51257">
    <property type="entry name" value="PROKAR_LIPOPROTEIN"/>
    <property type="match status" value="1"/>
</dbReference>
<sequence>MIHLKGITKTKSSLIVVTLLLLTACGEKTVEEAKSLAYYGEHLAEADVVHAKCVAMEKHELSTMPPSKRLAWIETATGINCKNASQARSDETYKAYQKKMRDAANKY</sequence>
<dbReference type="EMBL" id="WINI01000008">
    <property type="protein sequence ID" value="MQR02115.1"/>
    <property type="molecule type" value="Genomic_DNA"/>
</dbReference>
<evidence type="ECO:0008006" key="3">
    <source>
        <dbReference type="Google" id="ProtNLM"/>
    </source>
</evidence>